<comment type="pathway">
    <text evidence="2">Protein modification; protein ubiquitination.</text>
</comment>
<name>A0A8B8PVC9_9MYRT</name>
<dbReference type="InterPro" id="IPR011989">
    <property type="entry name" value="ARM-like"/>
</dbReference>
<dbReference type="InterPro" id="IPR016024">
    <property type="entry name" value="ARM-type_fold"/>
</dbReference>
<evidence type="ECO:0000256" key="4">
    <source>
        <dbReference type="ARBA" id="ARBA00022679"/>
    </source>
</evidence>
<feature type="coiled-coil region" evidence="8">
    <location>
        <begin position="300"/>
        <end position="327"/>
    </location>
</feature>
<keyword evidence="8" id="KW-0175">Coiled coil</keyword>
<dbReference type="PANTHER" id="PTHR23315">
    <property type="entry name" value="U BOX DOMAIN-CONTAINING"/>
    <property type="match status" value="1"/>
</dbReference>
<dbReference type="AlphaFoldDB" id="A0A8B8PVC9"/>
<evidence type="ECO:0000256" key="8">
    <source>
        <dbReference type="SAM" id="Coils"/>
    </source>
</evidence>
<dbReference type="Pfam" id="PF25368">
    <property type="entry name" value="PUB10_N"/>
    <property type="match status" value="1"/>
</dbReference>
<dbReference type="SUPFAM" id="SSF48371">
    <property type="entry name" value="ARM repeat"/>
    <property type="match status" value="1"/>
</dbReference>
<reference evidence="11" key="1">
    <citation type="submission" date="2025-08" db="UniProtKB">
        <authorList>
            <consortium name="RefSeq"/>
        </authorList>
    </citation>
    <scope>IDENTIFICATION</scope>
    <source>
        <tissue evidence="11">Leaf</tissue>
    </source>
</reference>
<evidence type="ECO:0000313" key="11">
    <source>
        <dbReference type="RefSeq" id="XP_030538734.2"/>
    </source>
</evidence>
<sequence>MKSRLASSHIVSSPTHAILNSRNLLSSHHLLSVIRKLLPFLVFSLSLSLSLSLSSSSSSFSSLAHQRQLRFFFELETRTEASLLFHCPPPSSMAVTPWAFPPRKRRPSAGAFVSPRLSDVELVQSLVHLSQEIASLDPFQYLLRSCSLSIVRRVNLLAVLFEELLRKPASYGSPSAVLCFEEMYILLQRIRTLIEDCSNGSKMWLLSQVELVSDSFRELNADLTTLLDVFPVGEAELSDDVEELVALIKNQPSRDRARVDPRDDDLRRDVLAMLHGIEREVVPDQAKLAAVLESLGLRDSSSCRAEMESLEEEVQNQSDEKAKSQAIALIGLVRYAKCVLYGGSTPPKPPAEFRLRKSASSVALPADFRCPITLDLMRDPVVVATGQTYDRESISLWIQSGHNTCPKTGQTLAHSNLIPNRALKNLISLWCREQRIPFEASGDTTRARGGVRSKAAIEATKMTVSFLGRKLSGCPPAEIADSVVHELRVLAKSDTESRACIAEAGAIPQLVRYLGSDFASEYPSLQVNAITTILNLSILETNKARIMETEGALNGVIEVLRSGTTWEAKGNAAATIFSLSSVHSYMKRLGRNKRVVKGLMDLVRDGHGGARRDALAAILNLAGDREAVGNLLEGGMVEMVCDVMESLQEEAVTILEAVVKRGGLVAVTAAYGAIRKLGTVLREGSERARESAAATLVMICRKGGSDAVVELATLPGIERVIWEMMGMGTGRAKRKAASLLRILRRWAAGLDSDLVDSGYTANGATTRIMLPS</sequence>
<dbReference type="InterPro" id="IPR057623">
    <property type="entry name" value="PUB12-19-like_N"/>
</dbReference>
<evidence type="ECO:0000259" key="9">
    <source>
        <dbReference type="PROSITE" id="PS51698"/>
    </source>
</evidence>
<dbReference type="PROSITE" id="PS50176">
    <property type="entry name" value="ARM_REPEAT"/>
    <property type="match status" value="1"/>
</dbReference>
<evidence type="ECO:0000256" key="1">
    <source>
        <dbReference type="ARBA" id="ARBA00000900"/>
    </source>
</evidence>
<keyword evidence="10" id="KW-1185">Reference proteome</keyword>
<organism evidence="10 11">
    <name type="scientific">Rhodamnia argentea</name>
    <dbReference type="NCBI Taxonomy" id="178133"/>
    <lineage>
        <taxon>Eukaryota</taxon>
        <taxon>Viridiplantae</taxon>
        <taxon>Streptophyta</taxon>
        <taxon>Embryophyta</taxon>
        <taxon>Tracheophyta</taxon>
        <taxon>Spermatophyta</taxon>
        <taxon>Magnoliopsida</taxon>
        <taxon>eudicotyledons</taxon>
        <taxon>Gunneridae</taxon>
        <taxon>Pentapetalae</taxon>
        <taxon>rosids</taxon>
        <taxon>malvids</taxon>
        <taxon>Myrtales</taxon>
        <taxon>Myrtaceae</taxon>
        <taxon>Myrtoideae</taxon>
        <taxon>Myrteae</taxon>
        <taxon>Australasian group</taxon>
        <taxon>Rhodamnia</taxon>
    </lineage>
</organism>
<dbReference type="PROSITE" id="PS51698">
    <property type="entry name" value="U_BOX"/>
    <property type="match status" value="1"/>
</dbReference>
<keyword evidence="5" id="KW-0677">Repeat</keyword>
<accession>A0A8B8PVC9</accession>
<keyword evidence="4" id="KW-0808">Transferase</keyword>
<dbReference type="SMART" id="SM00504">
    <property type="entry name" value="Ubox"/>
    <property type="match status" value="1"/>
</dbReference>
<dbReference type="GO" id="GO:0007166">
    <property type="term" value="P:cell surface receptor signaling pathway"/>
    <property type="evidence" value="ECO:0007669"/>
    <property type="project" value="InterPro"/>
</dbReference>
<gene>
    <name evidence="11" type="primary">LOC115746907</name>
</gene>
<proteinExistence type="predicted"/>
<evidence type="ECO:0000256" key="2">
    <source>
        <dbReference type="ARBA" id="ARBA00004906"/>
    </source>
</evidence>
<dbReference type="CDD" id="cd16664">
    <property type="entry name" value="RING-Ubox_PUB"/>
    <property type="match status" value="1"/>
</dbReference>
<evidence type="ECO:0000313" key="10">
    <source>
        <dbReference type="Proteomes" id="UP000827889"/>
    </source>
</evidence>
<dbReference type="CDD" id="cd21037">
    <property type="entry name" value="MLKL_NTD"/>
    <property type="match status" value="1"/>
</dbReference>
<comment type="catalytic activity">
    <reaction evidence="1">
        <text>S-ubiquitinyl-[E2 ubiquitin-conjugating enzyme]-L-cysteine + [acceptor protein]-L-lysine = [E2 ubiquitin-conjugating enzyme]-L-cysteine + N(6)-ubiquitinyl-[acceptor protein]-L-lysine.</text>
        <dbReference type="EC" id="2.3.2.27"/>
    </reaction>
</comment>
<evidence type="ECO:0000256" key="5">
    <source>
        <dbReference type="ARBA" id="ARBA00022737"/>
    </source>
</evidence>
<evidence type="ECO:0000256" key="6">
    <source>
        <dbReference type="ARBA" id="ARBA00022786"/>
    </source>
</evidence>
<dbReference type="InterPro" id="IPR036537">
    <property type="entry name" value="Adaptor_Cbl_N_dom_sf"/>
</dbReference>
<dbReference type="Pfam" id="PF25598">
    <property type="entry name" value="ARM_PUB"/>
    <property type="match status" value="1"/>
</dbReference>
<dbReference type="Gene3D" id="3.30.40.10">
    <property type="entry name" value="Zinc/RING finger domain, C3HC4 (zinc finger)"/>
    <property type="match status" value="1"/>
</dbReference>
<dbReference type="Pfam" id="PF04564">
    <property type="entry name" value="U-box"/>
    <property type="match status" value="1"/>
</dbReference>
<dbReference type="InterPro" id="IPR013083">
    <property type="entry name" value="Znf_RING/FYVE/PHD"/>
</dbReference>
<dbReference type="GO" id="GO:0061630">
    <property type="term" value="F:ubiquitin protein ligase activity"/>
    <property type="evidence" value="ECO:0007669"/>
    <property type="project" value="UniProtKB-EC"/>
</dbReference>
<feature type="domain" description="U-box" evidence="9">
    <location>
        <begin position="363"/>
        <end position="437"/>
    </location>
</feature>
<evidence type="ECO:0000256" key="3">
    <source>
        <dbReference type="ARBA" id="ARBA00012483"/>
    </source>
</evidence>
<feature type="repeat" description="ARM" evidence="7">
    <location>
        <begin position="505"/>
        <end position="551"/>
    </location>
</feature>
<dbReference type="Gene3D" id="1.25.10.10">
    <property type="entry name" value="Leucine-rich Repeat Variant"/>
    <property type="match status" value="1"/>
</dbReference>
<dbReference type="KEGG" id="rarg:115746907"/>
<dbReference type="SUPFAM" id="SSF57850">
    <property type="entry name" value="RING/U-box"/>
    <property type="match status" value="1"/>
</dbReference>
<dbReference type="PANTHER" id="PTHR23315:SF63">
    <property type="entry name" value="U-BOX DOMAIN-CONTAINING PROTEIN 16"/>
    <property type="match status" value="1"/>
</dbReference>
<dbReference type="RefSeq" id="XP_030538734.2">
    <property type="nucleotide sequence ID" value="XM_030682874.2"/>
</dbReference>
<dbReference type="InterPro" id="IPR058678">
    <property type="entry name" value="ARM_PUB"/>
</dbReference>
<dbReference type="InterPro" id="IPR059179">
    <property type="entry name" value="MLKL-like_MCAfunc"/>
</dbReference>
<protein>
    <recommendedName>
        <fullName evidence="3">RING-type E3 ubiquitin transferase</fullName>
        <ecNumber evidence="3">2.3.2.27</ecNumber>
    </recommendedName>
</protein>
<dbReference type="EC" id="2.3.2.27" evidence="3"/>
<dbReference type="GeneID" id="115746907"/>
<dbReference type="UniPathway" id="UPA00143"/>
<keyword evidence="6" id="KW-0833">Ubl conjugation pathway</keyword>
<dbReference type="Gene3D" id="1.20.930.20">
    <property type="entry name" value="Adaptor protein Cbl, N-terminal domain"/>
    <property type="match status" value="1"/>
</dbReference>
<dbReference type="InterPro" id="IPR000225">
    <property type="entry name" value="Armadillo"/>
</dbReference>
<dbReference type="InterPro" id="IPR045210">
    <property type="entry name" value="RING-Ubox_PUB"/>
</dbReference>
<evidence type="ECO:0000256" key="7">
    <source>
        <dbReference type="PROSITE-ProRule" id="PRU00259"/>
    </source>
</evidence>
<dbReference type="Proteomes" id="UP000827889">
    <property type="component" value="Chromosome 7"/>
</dbReference>
<dbReference type="InterPro" id="IPR003613">
    <property type="entry name" value="Ubox_domain"/>
</dbReference>
<dbReference type="GO" id="GO:0016567">
    <property type="term" value="P:protein ubiquitination"/>
    <property type="evidence" value="ECO:0007669"/>
    <property type="project" value="UniProtKB-UniPathway"/>
</dbReference>